<dbReference type="Proteomes" id="UP000317557">
    <property type="component" value="Unassembled WGS sequence"/>
</dbReference>
<proteinExistence type="predicted"/>
<accession>A0A521E1U0</accession>
<reference evidence="1 2" key="1">
    <citation type="submission" date="2017-05" db="EMBL/GenBank/DDBJ databases">
        <authorList>
            <person name="Varghese N."/>
            <person name="Submissions S."/>
        </authorList>
    </citation>
    <scope>NUCLEOTIDE SEQUENCE [LARGE SCALE GENOMIC DNA]</scope>
    <source>
        <strain evidence="1 2">DSM 21985</strain>
    </source>
</reference>
<protein>
    <submittedName>
        <fullName evidence="1">Uncharacterized protein</fullName>
    </submittedName>
</protein>
<evidence type="ECO:0000313" key="2">
    <source>
        <dbReference type="Proteomes" id="UP000317557"/>
    </source>
</evidence>
<dbReference type="EMBL" id="FXTP01000010">
    <property type="protein sequence ID" value="SMO77908.1"/>
    <property type="molecule type" value="Genomic_DNA"/>
</dbReference>
<dbReference type="AlphaFoldDB" id="A0A521E1U0"/>
<keyword evidence="2" id="KW-1185">Reference proteome</keyword>
<evidence type="ECO:0000313" key="1">
    <source>
        <dbReference type="EMBL" id="SMO77908.1"/>
    </source>
</evidence>
<organism evidence="1 2">
    <name type="scientific">Gracilimonas mengyeensis</name>
    <dbReference type="NCBI Taxonomy" id="1302730"/>
    <lineage>
        <taxon>Bacteria</taxon>
        <taxon>Pseudomonadati</taxon>
        <taxon>Balneolota</taxon>
        <taxon>Balneolia</taxon>
        <taxon>Balneolales</taxon>
        <taxon>Balneolaceae</taxon>
        <taxon>Gracilimonas</taxon>
    </lineage>
</organism>
<gene>
    <name evidence="1" type="ORF">SAMN06265219_11077</name>
</gene>
<sequence>MIAMAFFCALLLVNVKVGVDTNADVRAEYVDFSIELAEAYAGPCGRRGCEGKTGDCGESYAVGEIGNIKLMRYCRGKKG</sequence>
<name>A0A521E1U0_9BACT</name>